<dbReference type="Proteomes" id="UP000078542">
    <property type="component" value="Unassembled WGS sequence"/>
</dbReference>
<dbReference type="EMBL" id="KQ978501">
    <property type="protein sequence ID" value="KYM93605.1"/>
    <property type="molecule type" value="Genomic_DNA"/>
</dbReference>
<dbReference type="AlphaFoldDB" id="A0A195BZ52"/>
<dbReference type="STRING" id="456900.A0A195BZ52"/>
<feature type="non-terminal residue" evidence="2">
    <location>
        <position position="1"/>
    </location>
</feature>
<evidence type="ECO:0008006" key="4">
    <source>
        <dbReference type="Google" id="ProtNLM"/>
    </source>
</evidence>
<keyword evidence="1" id="KW-1133">Transmembrane helix</keyword>
<feature type="transmembrane region" description="Helical" evidence="1">
    <location>
        <begin position="130"/>
        <end position="151"/>
    </location>
</feature>
<gene>
    <name evidence="2" type="ORF">ALC62_15963</name>
</gene>
<name>A0A195BZ52_9HYME</name>
<dbReference type="PANTHER" id="PTHR47326">
    <property type="entry name" value="TRANSPOSABLE ELEMENT TC3 TRANSPOSASE-LIKE PROTEIN"/>
    <property type="match status" value="1"/>
</dbReference>
<protein>
    <recommendedName>
        <fullName evidence="4">Histone-lysine N-methyltransferase SETMAR</fullName>
    </recommendedName>
</protein>
<evidence type="ECO:0000256" key="1">
    <source>
        <dbReference type="SAM" id="Phobius"/>
    </source>
</evidence>
<keyword evidence="1" id="KW-0812">Transmembrane</keyword>
<evidence type="ECO:0000313" key="2">
    <source>
        <dbReference type="EMBL" id="KYM93605.1"/>
    </source>
</evidence>
<keyword evidence="1" id="KW-0472">Membrane</keyword>
<sequence>RRTIRTDQEKETNVLLNFIENRRTSIRIVARNLKLSRSYVHAVLKKYNFKPFRDNLVQALHEGDTDRRLMFCHWLRVNYRNNIDFLKKILRSDESCFSNCGIENRHNMHTWSDVNPHTTRDRGFQRRFTVNVWCGIIGTKIIGPFFFHGYLNVDDL</sequence>
<dbReference type="InterPro" id="IPR036397">
    <property type="entry name" value="RNaseH_sf"/>
</dbReference>
<proteinExistence type="predicted"/>
<accession>A0A195BZ52</accession>
<reference evidence="2 3" key="1">
    <citation type="submission" date="2016-03" db="EMBL/GenBank/DDBJ databases">
        <title>Cyphomyrmex costatus WGS genome.</title>
        <authorList>
            <person name="Nygaard S."/>
            <person name="Hu H."/>
            <person name="Boomsma J."/>
            <person name="Zhang G."/>
        </authorList>
    </citation>
    <scope>NUCLEOTIDE SEQUENCE [LARGE SCALE GENOMIC DNA]</scope>
    <source>
        <strain evidence="2">MS0001</strain>
        <tissue evidence="2">Whole body</tissue>
    </source>
</reference>
<keyword evidence="3" id="KW-1185">Reference proteome</keyword>
<organism evidence="2 3">
    <name type="scientific">Cyphomyrmex costatus</name>
    <dbReference type="NCBI Taxonomy" id="456900"/>
    <lineage>
        <taxon>Eukaryota</taxon>
        <taxon>Metazoa</taxon>
        <taxon>Ecdysozoa</taxon>
        <taxon>Arthropoda</taxon>
        <taxon>Hexapoda</taxon>
        <taxon>Insecta</taxon>
        <taxon>Pterygota</taxon>
        <taxon>Neoptera</taxon>
        <taxon>Endopterygota</taxon>
        <taxon>Hymenoptera</taxon>
        <taxon>Apocrita</taxon>
        <taxon>Aculeata</taxon>
        <taxon>Formicoidea</taxon>
        <taxon>Formicidae</taxon>
        <taxon>Myrmicinae</taxon>
        <taxon>Cyphomyrmex</taxon>
    </lineage>
</organism>
<dbReference type="GO" id="GO:0003676">
    <property type="term" value="F:nucleic acid binding"/>
    <property type="evidence" value="ECO:0007669"/>
    <property type="project" value="InterPro"/>
</dbReference>
<dbReference type="Gene3D" id="3.30.420.10">
    <property type="entry name" value="Ribonuclease H-like superfamily/Ribonuclease H"/>
    <property type="match status" value="1"/>
</dbReference>
<evidence type="ECO:0000313" key="3">
    <source>
        <dbReference type="Proteomes" id="UP000078542"/>
    </source>
</evidence>
<dbReference type="PANTHER" id="PTHR47326:SF1">
    <property type="entry name" value="HTH PSQ-TYPE DOMAIN-CONTAINING PROTEIN"/>
    <property type="match status" value="1"/>
</dbReference>